<proteinExistence type="predicted"/>
<keyword evidence="1" id="KW-0472">Membrane</keyword>
<sequence>MALANASLIGDIDLGGINNKGVSSGDIAAIFAAQAQVKEIQAAREREEGRQRNKVFLISGAVVSSVILLILLFYYTTSKNT</sequence>
<gene>
    <name evidence="2" type="ORF">HELGO_WM55687</name>
</gene>
<protein>
    <submittedName>
        <fullName evidence="2">Uncharacterized protein</fullName>
    </submittedName>
</protein>
<keyword evidence="1" id="KW-0812">Transmembrane</keyword>
<dbReference type="AlphaFoldDB" id="A0A6S6U6H3"/>
<evidence type="ECO:0000256" key="1">
    <source>
        <dbReference type="SAM" id="Phobius"/>
    </source>
</evidence>
<organism evidence="2">
    <name type="scientific">uncultured Aureispira sp</name>
    <dbReference type="NCBI Taxonomy" id="1331704"/>
    <lineage>
        <taxon>Bacteria</taxon>
        <taxon>Pseudomonadati</taxon>
        <taxon>Bacteroidota</taxon>
        <taxon>Saprospiria</taxon>
        <taxon>Saprospirales</taxon>
        <taxon>Saprospiraceae</taxon>
        <taxon>Aureispira</taxon>
        <taxon>environmental samples</taxon>
    </lineage>
</organism>
<evidence type="ECO:0000313" key="2">
    <source>
        <dbReference type="EMBL" id="CAA6828666.1"/>
    </source>
</evidence>
<keyword evidence="1" id="KW-1133">Transmembrane helix</keyword>
<reference evidence="2" key="1">
    <citation type="submission" date="2020-01" db="EMBL/GenBank/DDBJ databases">
        <authorList>
            <person name="Meier V. D."/>
            <person name="Meier V D."/>
        </authorList>
    </citation>
    <scope>NUCLEOTIDE SEQUENCE</scope>
    <source>
        <strain evidence="2">HLG_WM_MAG_10</strain>
    </source>
</reference>
<accession>A0A6S6U6H3</accession>
<feature type="transmembrane region" description="Helical" evidence="1">
    <location>
        <begin position="55"/>
        <end position="75"/>
    </location>
</feature>
<dbReference type="EMBL" id="CACVAQ010000435">
    <property type="protein sequence ID" value="CAA6828666.1"/>
    <property type="molecule type" value="Genomic_DNA"/>
</dbReference>
<name>A0A6S6U6H3_9BACT</name>